<feature type="compositionally biased region" description="Basic residues" evidence="1">
    <location>
        <begin position="753"/>
        <end position="775"/>
    </location>
</feature>
<sequence length="826" mass="91076">MSNGVLLAPFAPPRSISHSMRVTSEQTSALKCRDPRASMRAVLQRWYPGTPQSVRSRLGLPNRSCSKHAAAPSAQAAPPGTKHTAQLPNRPPIRHLLTRESREPPRLPMAVIAAALRTPHVQGSINRKGPQRTPQRATSPLRTLTGAPFQASSNGKHTQPFRNLRKRHKYASCKAAQEGSRWSLRGSGERISRKTSGQMPGVEITRKTQSISSSRTPIQGVASKEIVAIATAGRSKQVMDLSRGLKIALTCGGTNLNWDLYSSSTNKGFILQQTPVNIRGRENRHQPSTVPYVSQIHIEEISKCAEKINKILRACSNGFKLDRESVDVGRELLRGAIDLEESLRMLASLQEASEYMVNTQRKQVRLIKEKEDEDEPSKAKAEQKMILSRPVFSLYGPHETGNVEKIQRETVGSQSPDDKDQPVEQHTSIFQERTQEEESNSRDGNGIMSLHSAQAEQHLLQKAQATPHHNNPVIGDCTSPKEKTGEIDTNTHEAIDHATTLRQLPGISIREDEDPCFLNVMENSVPGSTNSRQQHTSNCNSFKQHDQTVSTFNIQELPTDDENHLRETLLRSQVFLNNVQALKWPSQNKKMEKIEKGGGEYLMEPATPSPPQPRPAEERKRRWGVPMQGPLPAAAARAQSRRRGLLPSPPPLAASPCSPALLPVPGATVAASPWPPLLLMAPAAADGPRRRRCCCCSPAGRGKEEGDRAAATPLPRGLSLSHYRLSEEEEKRRRSRASCLPAISLSRSLSRCPKGHKRKKEKIRGKKKKGNKGKSAKMPNANDRDGTSIDRDETSNNRDGTSIDRDGVFSTPYKSTGGAPGKEEDF</sequence>
<feature type="region of interest" description="Disordered" evidence="1">
    <location>
        <begin position="51"/>
        <end position="93"/>
    </location>
</feature>
<gene>
    <name evidence="2" type="ORF">Taro_025142</name>
</gene>
<reference evidence="2" key="1">
    <citation type="submission" date="2017-07" db="EMBL/GenBank/DDBJ databases">
        <title>Taro Niue Genome Assembly and Annotation.</title>
        <authorList>
            <person name="Atibalentja N."/>
            <person name="Keating K."/>
            <person name="Fields C.J."/>
        </authorList>
    </citation>
    <scope>NUCLEOTIDE SEQUENCE</scope>
    <source>
        <strain evidence="2">Niue_2</strain>
        <tissue evidence="2">Leaf</tissue>
    </source>
</reference>
<feature type="region of interest" description="Disordered" evidence="1">
    <location>
        <begin position="120"/>
        <end position="139"/>
    </location>
</feature>
<feature type="region of interest" description="Disordered" evidence="1">
    <location>
        <begin position="465"/>
        <end position="484"/>
    </location>
</feature>
<evidence type="ECO:0000313" key="2">
    <source>
        <dbReference type="EMBL" id="MQL92520.1"/>
    </source>
</evidence>
<feature type="compositionally biased region" description="Low complexity" evidence="1">
    <location>
        <begin position="69"/>
        <end position="79"/>
    </location>
</feature>
<organism evidence="2 3">
    <name type="scientific">Colocasia esculenta</name>
    <name type="common">Wild taro</name>
    <name type="synonym">Arum esculentum</name>
    <dbReference type="NCBI Taxonomy" id="4460"/>
    <lineage>
        <taxon>Eukaryota</taxon>
        <taxon>Viridiplantae</taxon>
        <taxon>Streptophyta</taxon>
        <taxon>Embryophyta</taxon>
        <taxon>Tracheophyta</taxon>
        <taxon>Spermatophyta</taxon>
        <taxon>Magnoliopsida</taxon>
        <taxon>Liliopsida</taxon>
        <taxon>Araceae</taxon>
        <taxon>Aroideae</taxon>
        <taxon>Colocasieae</taxon>
        <taxon>Colocasia</taxon>
    </lineage>
</organism>
<dbReference type="PANTHER" id="PTHR34282">
    <property type="entry name" value="OS01G0228800 PROTEIN-RELATED"/>
    <property type="match status" value="1"/>
</dbReference>
<feature type="region of interest" description="Disordered" evidence="1">
    <location>
        <begin position="701"/>
        <end position="826"/>
    </location>
</feature>
<feature type="compositionally biased region" description="Polar residues" evidence="1">
    <location>
        <begin position="207"/>
        <end position="217"/>
    </location>
</feature>
<name>A0A843VFP7_COLES</name>
<keyword evidence="3" id="KW-1185">Reference proteome</keyword>
<feature type="compositionally biased region" description="Basic and acidic residues" evidence="1">
    <location>
        <begin position="782"/>
        <end position="807"/>
    </location>
</feature>
<dbReference type="Proteomes" id="UP000652761">
    <property type="component" value="Unassembled WGS sequence"/>
</dbReference>
<dbReference type="EMBL" id="NMUH01001455">
    <property type="protein sequence ID" value="MQL92520.1"/>
    <property type="molecule type" value="Genomic_DNA"/>
</dbReference>
<evidence type="ECO:0000256" key="1">
    <source>
        <dbReference type="SAM" id="MobiDB-lite"/>
    </source>
</evidence>
<dbReference type="PANTHER" id="PTHR34282:SF1">
    <property type="entry name" value="DUF3741 DOMAIN-CONTAINING PROTEIN"/>
    <property type="match status" value="1"/>
</dbReference>
<feature type="region of interest" description="Disordered" evidence="1">
    <location>
        <begin position="599"/>
        <end position="651"/>
    </location>
</feature>
<dbReference type="AlphaFoldDB" id="A0A843VFP7"/>
<accession>A0A843VFP7</accession>
<comment type="caution">
    <text evidence="2">The sequence shown here is derived from an EMBL/GenBank/DDBJ whole genome shotgun (WGS) entry which is preliminary data.</text>
</comment>
<protein>
    <submittedName>
        <fullName evidence="2">Uncharacterized protein</fullName>
    </submittedName>
</protein>
<dbReference type="OrthoDB" id="761625at2759"/>
<evidence type="ECO:0000313" key="3">
    <source>
        <dbReference type="Proteomes" id="UP000652761"/>
    </source>
</evidence>
<feature type="region of interest" description="Disordered" evidence="1">
    <location>
        <begin position="181"/>
        <end position="217"/>
    </location>
</feature>
<proteinExistence type="predicted"/>